<dbReference type="InterPro" id="IPR002052">
    <property type="entry name" value="DNA_methylase_N6_adenine_CS"/>
</dbReference>
<feature type="compositionally biased region" description="Gly residues" evidence="4">
    <location>
        <begin position="523"/>
        <end position="535"/>
    </location>
</feature>
<dbReference type="PROSITE" id="PS51592">
    <property type="entry name" value="SAM_MTA70L_2"/>
    <property type="match status" value="1"/>
</dbReference>
<feature type="compositionally biased region" description="Basic and acidic residues" evidence="4">
    <location>
        <begin position="1"/>
        <end position="22"/>
    </location>
</feature>
<feature type="compositionally biased region" description="Basic and acidic residues" evidence="4">
    <location>
        <begin position="148"/>
        <end position="198"/>
    </location>
</feature>
<comment type="similarity">
    <text evidence="3">Belongs to the MT-A70-like family.</text>
</comment>
<dbReference type="InterPro" id="IPR007757">
    <property type="entry name" value="MT-A70-like"/>
</dbReference>
<gene>
    <name evidence="6" type="primary">LOC120274149</name>
</gene>
<feature type="compositionally biased region" description="Low complexity" evidence="4">
    <location>
        <begin position="1002"/>
        <end position="1025"/>
    </location>
</feature>
<dbReference type="PROSITE" id="PS51143">
    <property type="entry name" value="MT_A70"/>
    <property type="match status" value="1"/>
</dbReference>
<sequence>METSESSRSRSKRSLEDSRDVRNDEDEDWEKRKHRSAKTRKYDNPEEVDDYDNGRRKSSGERNDTRKKSGGSNRVDSADEDEYEARRDSRSKILSKETEDRGERRSGDSYRDRDQEGSRRGRDDEIERSSSRKERLKSSESSQSKVRSRPESSHDIDHEKIQDRDSKYSDRKESSRDKRPWMTEGQMEKAVETGADQKCKMKTINKSLWSLMPFSIVTKPHGDKGEKHRQDRDAAYGSRDEVETCERSFNMDEDGHARMRDRSGRDVQHDRSHTPERSSKHRRESDERDRGFSESDNERGVSVKNKEWEDGYRDDRASKGKDSGWDDKNREREGSRDYWRRSQTRHDLKDGEKDVDHLRDWDSQRREQDRTDREKVHGRPGYRKDARMRSDGVRSEYTDSIEIRPNKNLDFGKEESVSTFPGRRSEGLSQQDFATGPSADEWGNPPEDKGKMAYGYGDDLQERYHDDGSSMDQNSLAGKGRGQKGDINSGRSGAGQTSSGGLQPSFGNFQGSSSFSRTPQQGQKGGRPARGGRGRTNGRDAQRVGMPLPLIAPPPFSHLGLPPGAMQPIGPNIPHTPGPPIGPGVFLPPFGAPLVWPSPRGIDMNMLPVPPNLPPIPPPGPGGPRFVPNMGTAPAHGMYFNQAGAGRGVSANISDSGFNGAGPIGRGLQHDKTPSNWGQHRTGGPSGKAPSRGEQNDYSQNFVDTGMRPQNFIRELEITSVVEDYPKLRELIQRKDEIVSKSASPPMYFKCDLKEHVLSPEFFGAKFDVILVDPPWEEYAHRAPGVTDHIDCWTFEEIQNLKIEAIADTPSFIFLWVGDGAGLEQGRQCLKKWGFRRCEDICWVKTNKKNTTSGLRHDSNTLFQHSKEHCLMGIKGTVRRSTDGHIIHANIDTDIIIAEEPTDGSTKKPEDMYRIIEHFSLGRRRLELFGEDHNIRAGWLTVGKGLSSSNFNSESYTRNFCDKDGKVWQGGGGRNPPPDAPHLVQTTSEIESLRPRSPPPKNQQQQPIPLMSSTSSNNRRSTGNSPQNPTVPLLSGLNHDPSASAEPFGPSAVGCSTVGRVERSRVWPWRR</sequence>
<evidence type="ECO:0000256" key="4">
    <source>
        <dbReference type="SAM" id="MobiDB-lite"/>
    </source>
</evidence>
<evidence type="ECO:0000256" key="3">
    <source>
        <dbReference type="PROSITE-ProRule" id="PRU00489"/>
    </source>
</evidence>
<evidence type="ECO:0000313" key="5">
    <source>
        <dbReference type="Proteomes" id="UP001515500"/>
    </source>
</evidence>
<dbReference type="PANTHER" id="PTHR13107:SF0">
    <property type="entry name" value="N6-ADENOSINE-METHYLTRANSFERASE NON-CATALYTIC SUBUNIT"/>
    <property type="match status" value="1"/>
</dbReference>
<evidence type="ECO:0000256" key="2">
    <source>
        <dbReference type="ARBA" id="ARBA00023242"/>
    </source>
</evidence>
<dbReference type="InterPro" id="IPR045123">
    <property type="entry name" value="METTL14-like"/>
</dbReference>
<dbReference type="SUPFAM" id="SSF53335">
    <property type="entry name" value="S-adenosyl-L-methionine-dependent methyltransferases"/>
    <property type="match status" value="1"/>
</dbReference>
<evidence type="ECO:0000256" key="1">
    <source>
        <dbReference type="ARBA" id="ARBA00004123"/>
    </source>
</evidence>
<evidence type="ECO:0000313" key="6">
    <source>
        <dbReference type="RefSeq" id="XP_039136845.1"/>
    </source>
</evidence>
<dbReference type="Proteomes" id="UP001515500">
    <property type="component" value="Chromosome 2"/>
</dbReference>
<proteinExistence type="inferred from homology"/>
<dbReference type="PROSITE" id="PS00092">
    <property type="entry name" value="N6_MTASE"/>
    <property type="match status" value="1"/>
</dbReference>
<dbReference type="Pfam" id="PF05063">
    <property type="entry name" value="MT-A70"/>
    <property type="match status" value="1"/>
</dbReference>
<dbReference type="RefSeq" id="XP_039136845.1">
    <property type="nucleotide sequence ID" value="XM_039280911.1"/>
</dbReference>
<dbReference type="GO" id="GO:0036396">
    <property type="term" value="C:RNA N6-methyladenosine methyltransferase complex"/>
    <property type="evidence" value="ECO:0007669"/>
    <property type="project" value="TreeGrafter"/>
</dbReference>
<dbReference type="AlphaFoldDB" id="A0AB40CAC7"/>
<dbReference type="GO" id="GO:0005634">
    <property type="term" value="C:nucleus"/>
    <property type="evidence" value="ECO:0007669"/>
    <property type="project" value="UniProtKB-SubCell"/>
</dbReference>
<dbReference type="GO" id="GO:0008168">
    <property type="term" value="F:methyltransferase activity"/>
    <property type="evidence" value="ECO:0007669"/>
    <property type="project" value="InterPro"/>
</dbReference>
<organism evidence="5 6">
    <name type="scientific">Dioscorea cayennensis subsp. rotundata</name>
    <name type="common">White Guinea yam</name>
    <name type="synonym">Dioscorea rotundata</name>
    <dbReference type="NCBI Taxonomy" id="55577"/>
    <lineage>
        <taxon>Eukaryota</taxon>
        <taxon>Viridiplantae</taxon>
        <taxon>Streptophyta</taxon>
        <taxon>Embryophyta</taxon>
        <taxon>Tracheophyta</taxon>
        <taxon>Spermatophyta</taxon>
        <taxon>Magnoliopsida</taxon>
        <taxon>Liliopsida</taxon>
        <taxon>Dioscoreales</taxon>
        <taxon>Dioscoreaceae</taxon>
        <taxon>Dioscorea</taxon>
    </lineage>
</organism>
<feature type="region of interest" description="Disordered" evidence="4">
    <location>
        <begin position="988"/>
        <end position="1071"/>
    </location>
</feature>
<feature type="region of interest" description="Disordered" evidence="4">
    <location>
        <begin position="660"/>
        <end position="704"/>
    </location>
</feature>
<dbReference type="GeneID" id="120274149"/>
<dbReference type="GO" id="GO:0032259">
    <property type="term" value="P:methylation"/>
    <property type="evidence" value="ECO:0007669"/>
    <property type="project" value="InterPro"/>
</dbReference>
<accession>A0AB40CAC7</accession>
<dbReference type="InterPro" id="IPR029063">
    <property type="entry name" value="SAM-dependent_MTases_sf"/>
</dbReference>
<feature type="compositionally biased region" description="Basic and acidic residues" evidence="4">
    <location>
        <begin position="52"/>
        <end position="67"/>
    </location>
</feature>
<dbReference type="GO" id="GO:0003729">
    <property type="term" value="F:mRNA binding"/>
    <property type="evidence" value="ECO:0007669"/>
    <property type="project" value="TreeGrafter"/>
</dbReference>
<feature type="region of interest" description="Disordered" evidence="4">
    <location>
        <begin position="1"/>
        <end position="198"/>
    </location>
</feature>
<feature type="region of interest" description="Disordered" evidence="4">
    <location>
        <begin position="217"/>
        <end position="542"/>
    </location>
</feature>
<comment type="subcellular location">
    <subcellularLocation>
        <location evidence="1">Nucleus</location>
    </subcellularLocation>
</comment>
<feature type="compositionally biased region" description="Low complexity" evidence="4">
    <location>
        <begin position="505"/>
        <end position="522"/>
    </location>
</feature>
<reference evidence="6" key="1">
    <citation type="submission" date="2025-08" db="UniProtKB">
        <authorList>
            <consortium name="RefSeq"/>
        </authorList>
    </citation>
    <scope>IDENTIFICATION</scope>
</reference>
<keyword evidence="5" id="KW-1185">Reference proteome</keyword>
<protein>
    <submittedName>
        <fullName evidence="6">N6-adenosine-methyltransferase non-catalytic subunit MTB</fullName>
    </submittedName>
</protein>
<feature type="compositionally biased region" description="Polar residues" evidence="4">
    <location>
        <begin position="489"/>
        <end position="502"/>
    </location>
</feature>
<name>A0AB40CAC7_DIOCR</name>
<feature type="compositionally biased region" description="Basic and acidic residues" evidence="4">
    <location>
        <begin position="84"/>
        <end position="138"/>
    </location>
</feature>
<keyword evidence="2" id="KW-0539">Nucleus</keyword>
<dbReference type="PANTHER" id="PTHR13107">
    <property type="entry name" value="N6-ADENOSINE-METHYLTRANSFERASE NON-CATALYTIC SUBUNIT"/>
    <property type="match status" value="1"/>
</dbReference>
<feature type="compositionally biased region" description="Basic and acidic residues" evidence="4">
    <location>
        <begin position="220"/>
        <end position="416"/>
    </location>
</feature>